<feature type="domain" description="DUF2520" evidence="2">
    <location>
        <begin position="138"/>
        <end position="263"/>
    </location>
</feature>
<evidence type="ECO:0000259" key="2">
    <source>
        <dbReference type="Pfam" id="PF10728"/>
    </source>
</evidence>
<dbReference type="RefSeq" id="WP_065005362.1">
    <property type="nucleotide sequence ID" value="NZ_CP033334.1"/>
</dbReference>
<dbReference type="Pfam" id="PF10727">
    <property type="entry name" value="Rossmann-like"/>
    <property type="match status" value="1"/>
</dbReference>
<reference evidence="3 4" key="1">
    <citation type="submission" date="2016-05" db="EMBL/GenBank/DDBJ databases">
        <authorList>
            <person name="Ramsay J.P."/>
        </authorList>
    </citation>
    <scope>NUCLEOTIDE SEQUENCE [LARGE SCALE GENOMIC DNA]</scope>
    <source>
        <strain evidence="3 4">NZP2042</strain>
    </source>
</reference>
<dbReference type="PANTHER" id="PTHR40459">
    <property type="entry name" value="CONSERVED HYPOTHETICAL ALANINE AND LEUCINE RICH PROTEIN"/>
    <property type="match status" value="1"/>
</dbReference>
<dbReference type="Pfam" id="PF10728">
    <property type="entry name" value="DUF2520"/>
    <property type="match status" value="1"/>
</dbReference>
<dbReference type="InterPro" id="IPR037108">
    <property type="entry name" value="TM1727-like_C_sf"/>
</dbReference>
<dbReference type="AlphaFoldDB" id="A0AA91FD02"/>
<sequence>MTKLKINLIGPGKVGQTLMRRIVLAGGHEVQDIAGRDVEAASRAVQFIGAGTAVSALADMRPADLWLLTVSDTRIADVAARLAELAPDRPSIAVHCSGFLPAAEMQPLRALGWHLASVHPVLTFADPARAVGQFEGTLCGVEGDTEAVTVVDALIRDIGGQPFPLSSQHKAIYHAAAVFSNNFTVVLQAVAREAWARAGVPEEIIGQLNARLLAATAENVGRLGPAAALTGPAARGDLAIVAQQEAAVRSWHPDAGKAYAELSLLAGRLKRTGTTLETGGV</sequence>
<evidence type="ECO:0000313" key="4">
    <source>
        <dbReference type="Proteomes" id="UP000093737"/>
    </source>
</evidence>
<dbReference type="InterPro" id="IPR036291">
    <property type="entry name" value="NAD(P)-bd_dom_sf"/>
</dbReference>
<dbReference type="Proteomes" id="UP000093737">
    <property type="component" value="Unassembled WGS sequence"/>
</dbReference>
<evidence type="ECO:0000313" key="3">
    <source>
        <dbReference type="EMBL" id="OBQ67115.1"/>
    </source>
</evidence>
<dbReference type="InterPro" id="IPR019665">
    <property type="entry name" value="OxRdtase/DH_put_Rossmann_dom"/>
</dbReference>
<dbReference type="PANTHER" id="PTHR40459:SF1">
    <property type="entry name" value="CONSERVED HYPOTHETICAL ALANINE AND LEUCINE RICH PROTEIN"/>
    <property type="match status" value="1"/>
</dbReference>
<proteinExistence type="predicted"/>
<gene>
    <name evidence="3" type="ORF">A8145_29600</name>
</gene>
<feature type="domain" description="Putative oxidoreductase/dehydrogenase Rossmann-like" evidence="1">
    <location>
        <begin position="2"/>
        <end position="120"/>
    </location>
</feature>
<dbReference type="SUPFAM" id="SSF51735">
    <property type="entry name" value="NAD(P)-binding Rossmann-fold domains"/>
    <property type="match status" value="1"/>
</dbReference>
<protein>
    <recommendedName>
        <fullName evidence="5">DUF2520 domain-containing protein</fullName>
    </recommendedName>
</protein>
<dbReference type="InterPro" id="IPR018931">
    <property type="entry name" value="DUF2520"/>
</dbReference>
<organism evidence="3 4">
    <name type="scientific">Rhizobium loti</name>
    <name type="common">Mesorhizobium loti</name>
    <dbReference type="NCBI Taxonomy" id="381"/>
    <lineage>
        <taxon>Bacteria</taxon>
        <taxon>Pseudomonadati</taxon>
        <taxon>Pseudomonadota</taxon>
        <taxon>Alphaproteobacteria</taxon>
        <taxon>Hyphomicrobiales</taxon>
        <taxon>Phyllobacteriaceae</taxon>
        <taxon>Mesorhizobium</taxon>
    </lineage>
</organism>
<dbReference type="Gene3D" id="1.10.1040.20">
    <property type="entry name" value="ProC-like, C-terminal domain"/>
    <property type="match status" value="1"/>
</dbReference>
<evidence type="ECO:0000259" key="1">
    <source>
        <dbReference type="Pfam" id="PF10727"/>
    </source>
</evidence>
<dbReference type="SUPFAM" id="SSF48179">
    <property type="entry name" value="6-phosphogluconate dehydrogenase C-terminal domain-like"/>
    <property type="match status" value="1"/>
</dbReference>
<comment type="caution">
    <text evidence="3">The sequence shown here is derived from an EMBL/GenBank/DDBJ whole genome shotgun (WGS) entry which is preliminary data.</text>
</comment>
<dbReference type="InterPro" id="IPR008927">
    <property type="entry name" value="6-PGluconate_DH-like_C_sf"/>
</dbReference>
<dbReference type="Gene3D" id="3.40.50.720">
    <property type="entry name" value="NAD(P)-binding Rossmann-like Domain"/>
    <property type="match status" value="1"/>
</dbReference>
<dbReference type="EMBL" id="LYTK01000010">
    <property type="protein sequence ID" value="OBQ67115.1"/>
    <property type="molecule type" value="Genomic_DNA"/>
</dbReference>
<evidence type="ECO:0008006" key="5">
    <source>
        <dbReference type="Google" id="ProtNLM"/>
    </source>
</evidence>
<accession>A0AA91FD02</accession>
<name>A0AA91FD02_RHILI</name>